<reference evidence="3 4" key="1">
    <citation type="submission" date="2018-11" db="EMBL/GenBank/DDBJ databases">
        <authorList>
            <consortium name="Pathogen Informatics"/>
        </authorList>
    </citation>
    <scope>NUCLEOTIDE SEQUENCE [LARGE SCALE GENOMIC DNA]</scope>
</reference>
<dbReference type="AlphaFoldDB" id="A0A3P7B926"/>
<dbReference type="GO" id="GO:0005737">
    <property type="term" value="C:cytoplasm"/>
    <property type="evidence" value="ECO:0007669"/>
    <property type="project" value="UniProtKB-SubCell"/>
</dbReference>
<organism evidence="3 4">
    <name type="scientific">Nippostrongylus brasiliensis</name>
    <name type="common">Rat hookworm</name>
    <dbReference type="NCBI Taxonomy" id="27835"/>
    <lineage>
        <taxon>Eukaryota</taxon>
        <taxon>Metazoa</taxon>
        <taxon>Ecdysozoa</taxon>
        <taxon>Nematoda</taxon>
        <taxon>Chromadorea</taxon>
        <taxon>Rhabditida</taxon>
        <taxon>Rhabditina</taxon>
        <taxon>Rhabditomorpha</taxon>
        <taxon>Strongyloidea</taxon>
        <taxon>Heligmosomidae</taxon>
        <taxon>Nippostrongylus</taxon>
    </lineage>
</organism>
<dbReference type="PANTHER" id="PTHR46197:SF3">
    <property type="entry name" value="AB HYDROLASE-1 DOMAIN-CONTAINING PROTEIN"/>
    <property type="match status" value="1"/>
</dbReference>
<dbReference type="Gene3D" id="3.40.50.1820">
    <property type="entry name" value="alpha/beta hydrolase"/>
    <property type="match status" value="1"/>
</dbReference>
<evidence type="ECO:0000313" key="3">
    <source>
        <dbReference type="EMBL" id="VDL78406.1"/>
    </source>
</evidence>
<proteinExistence type="predicted"/>
<dbReference type="EMBL" id="UYSL01021504">
    <property type="protein sequence ID" value="VDL78406.1"/>
    <property type="molecule type" value="Genomic_DNA"/>
</dbReference>
<gene>
    <name evidence="3" type="ORF">NBR_LOCUS14812</name>
</gene>
<dbReference type="InterPro" id="IPR029058">
    <property type="entry name" value="AB_hydrolase_fold"/>
</dbReference>
<evidence type="ECO:0000256" key="2">
    <source>
        <dbReference type="ARBA" id="ARBA00022490"/>
    </source>
</evidence>
<name>A0A3P7B926_NIPBR</name>
<comment type="subcellular location">
    <subcellularLocation>
        <location evidence="1">Cytoplasm</location>
    </subcellularLocation>
</comment>
<dbReference type="PANTHER" id="PTHR46197">
    <property type="entry name" value="PROTEIN ABHD14B-LIKE"/>
    <property type="match status" value="1"/>
</dbReference>
<evidence type="ECO:0008006" key="5">
    <source>
        <dbReference type="Google" id="ProtNLM"/>
    </source>
</evidence>
<keyword evidence="2" id="KW-0963">Cytoplasm</keyword>
<protein>
    <recommendedName>
        <fullName evidence="5">AB hydrolase-1 domain-containing protein</fullName>
    </recommendedName>
</protein>
<dbReference type="STRING" id="27835.A0A3P7B926"/>
<evidence type="ECO:0000256" key="1">
    <source>
        <dbReference type="ARBA" id="ARBA00004496"/>
    </source>
</evidence>
<accession>A0A3P7B926</accession>
<evidence type="ECO:0000313" key="4">
    <source>
        <dbReference type="Proteomes" id="UP000271162"/>
    </source>
</evidence>
<sequence length="105" mass="12098">MKKKEKERQKRVLLKKNSSSKFSKKYSLKVKLLKTPFRIFHRNSSNSGDYDTSLGPTAAANLRVLPNARLHKIPNAGHACHLNNPQAFEEICMNFFDLVRNYHAL</sequence>
<keyword evidence="4" id="KW-1185">Reference proteome</keyword>
<dbReference type="SUPFAM" id="SSF53474">
    <property type="entry name" value="alpha/beta-Hydrolases"/>
    <property type="match status" value="1"/>
</dbReference>
<dbReference type="Proteomes" id="UP000271162">
    <property type="component" value="Unassembled WGS sequence"/>
</dbReference>